<dbReference type="SMART" id="SM00355">
    <property type="entry name" value="ZnF_C2H2"/>
    <property type="match status" value="3"/>
</dbReference>
<proteinExistence type="predicted"/>
<comment type="subcellular location">
    <subcellularLocation>
        <location evidence="1">Nucleus</location>
    </subcellularLocation>
</comment>
<dbReference type="AlphaFoldDB" id="A0A8X6YTJ9"/>
<reference evidence="11" key="1">
    <citation type="submission" date="2020-08" db="EMBL/GenBank/DDBJ databases">
        <title>Multicomponent nature underlies the extraordinary mechanical properties of spider dragline silk.</title>
        <authorList>
            <person name="Kono N."/>
            <person name="Nakamura H."/>
            <person name="Mori M."/>
            <person name="Yoshida Y."/>
            <person name="Ohtoshi R."/>
            <person name="Malay A.D."/>
            <person name="Moran D.A.P."/>
            <person name="Tomita M."/>
            <person name="Numata K."/>
            <person name="Arakawa K."/>
        </authorList>
    </citation>
    <scope>NUCLEOTIDE SEQUENCE</scope>
</reference>
<gene>
    <name evidence="11" type="ORF">TNIN_152531</name>
</gene>
<protein>
    <recommendedName>
        <fullName evidence="10">C2H2-type domain-containing protein</fullName>
    </recommendedName>
</protein>
<dbReference type="GO" id="GO:0008270">
    <property type="term" value="F:zinc ion binding"/>
    <property type="evidence" value="ECO:0007669"/>
    <property type="project" value="UniProtKB-KW"/>
</dbReference>
<keyword evidence="5" id="KW-0862">Zinc</keyword>
<dbReference type="Proteomes" id="UP000886998">
    <property type="component" value="Unassembled WGS sequence"/>
</dbReference>
<dbReference type="InterPro" id="IPR013087">
    <property type="entry name" value="Znf_C2H2_type"/>
</dbReference>
<dbReference type="EMBL" id="BMAV01022846">
    <property type="protein sequence ID" value="GFY78173.1"/>
    <property type="molecule type" value="Genomic_DNA"/>
</dbReference>
<dbReference type="Pfam" id="PF12171">
    <property type="entry name" value="zf-C2H2_jaz"/>
    <property type="match status" value="1"/>
</dbReference>
<feature type="domain" description="C2H2-type" evidence="10">
    <location>
        <begin position="12"/>
        <end position="34"/>
    </location>
</feature>
<feature type="domain" description="C2H2-type" evidence="10">
    <location>
        <begin position="40"/>
        <end position="67"/>
    </location>
</feature>
<evidence type="ECO:0000256" key="4">
    <source>
        <dbReference type="ARBA" id="ARBA00022771"/>
    </source>
</evidence>
<dbReference type="PROSITE" id="PS00028">
    <property type="entry name" value="ZINC_FINGER_C2H2_1"/>
    <property type="match status" value="3"/>
</dbReference>
<evidence type="ECO:0000256" key="9">
    <source>
        <dbReference type="PROSITE-ProRule" id="PRU00042"/>
    </source>
</evidence>
<name>A0A8X6YTJ9_9ARAC</name>
<evidence type="ECO:0000259" key="10">
    <source>
        <dbReference type="PROSITE" id="PS50157"/>
    </source>
</evidence>
<evidence type="ECO:0000256" key="8">
    <source>
        <dbReference type="ARBA" id="ARBA00023242"/>
    </source>
</evidence>
<dbReference type="InterPro" id="IPR022755">
    <property type="entry name" value="Znf_C2H2_jaz"/>
</dbReference>
<dbReference type="PANTHER" id="PTHR47772">
    <property type="entry name" value="ZINC FINGER PROTEIN 200"/>
    <property type="match status" value="1"/>
</dbReference>
<organism evidence="11 12">
    <name type="scientific">Trichonephila inaurata madagascariensis</name>
    <dbReference type="NCBI Taxonomy" id="2747483"/>
    <lineage>
        <taxon>Eukaryota</taxon>
        <taxon>Metazoa</taxon>
        <taxon>Ecdysozoa</taxon>
        <taxon>Arthropoda</taxon>
        <taxon>Chelicerata</taxon>
        <taxon>Arachnida</taxon>
        <taxon>Araneae</taxon>
        <taxon>Araneomorphae</taxon>
        <taxon>Entelegynae</taxon>
        <taxon>Araneoidea</taxon>
        <taxon>Nephilidae</taxon>
        <taxon>Trichonephila</taxon>
        <taxon>Trichonephila inaurata</taxon>
    </lineage>
</organism>
<dbReference type="OrthoDB" id="6506915at2759"/>
<dbReference type="InterPro" id="IPR050636">
    <property type="entry name" value="C2H2-ZF_domain-containing"/>
</dbReference>
<evidence type="ECO:0000256" key="5">
    <source>
        <dbReference type="ARBA" id="ARBA00022833"/>
    </source>
</evidence>
<sequence>MTDAHSRNDPKYVCDMCGKLFQFRRHYLKHTQVHKDIIFQKCFKCAASFNSFIQFFDHLRTHEQERNTLKCAYYGDLLSSSDARRLHENNHFIGNRFICEVCNRTFDTEMSLEQHLPLHGPENPVNSGFVYSKFTQKRLGRKHLHA</sequence>
<evidence type="ECO:0000313" key="11">
    <source>
        <dbReference type="EMBL" id="GFY78173.1"/>
    </source>
</evidence>
<evidence type="ECO:0000256" key="2">
    <source>
        <dbReference type="ARBA" id="ARBA00022723"/>
    </source>
</evidence>
<keyword evidence="3" id="KW-0677">Repeat</keyword>
<dbReference type="GO" id="GO:0005634">
    <property type="term" value="C:nucleus"/>
    <property type="evidence" value="ECO:0007669"/>
    <property type="project" value="UniProtKB-SubCell"/>
</dbReference>
<dbReference type="PROSITE" id="PS50157">
    <property type="entry name" value="ZINC_FINGER_C2H2_2"/>
    <property type="match status" value="3"/>
</dbReference>
<keyword evidence="12" id="KW-1185">Reference proteome</keyword>
<dbReference type="Gene3D" id="3.30.160.60">
    <property type="entry name" value="Classic Zinc Finger"/>
    <property type="match status" value="2"/>
</dbReference>
<keyword evidence="8" id="KW-0539">Nucleus</keyword>
<evidence type="ECO:0000256" key="7">
    <source>
        <dbReference type="ARBA" id="ARBA00023163"/>
    </source>
</evidence>
<dbReference type="Pfam" id="PF00096">
    <property type="entry name" value="zf-C2H2"/>
    <property type="match status" value="1"/>
</dbReference>
<evidence type="ECO:0000256" key="3">
    <source>
        <dbReference type="ARBA" id="ARBA00022737"/>
    </source>
</evidence>
<feature type="domain" description="C2H2-type" evidence="10">
    <location>
        <begin position="97"/>
        <end position="124"/>
    </location>
</feature>
<evidence type="ECO:0000256" key="1">
    <source>
        <dbReference type="ARBA" id="ARBA00004123"/>
    </source>
</evidence>
<accession>A0A8X6YTJ9</accession>
<dbReference type="PANTHER" id="PTHR47772:SF1">
    <property type="entry name" value="ZINC FINGER PROTEIN 200"/>
    <property type="match status" value="1"/>
</dbReference>
<evidence type="ECO:0000256" key="6">
    <source>
        <dbReference type="ARBA" id="ARBA00023015"/>
    </source>
</evidence>
<keyword evidence="4 9" id="KW-0863">Zinc-finger</keyword>
<keyword evidence="7" id="KW-0804">Transcription</keyword>
<comment type="caution">
    <text evidence="11">The sequence shown here is derived from an EMBL/GenBank/DDBJ whole genome shotgun (WGS) entry which is preliminary data.</text>
</comment>
<dbReference type="InterPro" id="IPR036236">
    <property type="entry name" value="Znf_C2H2_sf"/>
</dbReference>
<evidence type="ECO:0000313" key="12">
    <source>
        <dbReference type="Proteomes" id="UP000886998"/>
    </source>
</evidence>
<dbReference type="SUPFAM" id="SSF57667">
    <property type="entry name" value="beta-beta-alpha zinc fingers"/>
    <property type="match status" value="2"/>
</dbReference>
<keyword evidence="6" id="KW-0805">Transcription regulation</keyword>
<keyword evidence="2" id="KW-0479">Metal-binding</keyword>